<keyword evidence="4" id="KW-1185">Reference proteome</keyword>
<name>A0ABS7J3N5_9SPHN</name>
<protein>
    <submittedName>
        <fullName evidence="3">Autotransporter domain-containing protein</fullName>
    </submittedName>
</protein>
<dbReference type="SUPFAM" id="SSF103515">
    <property type="entry name" value="Autotransporter"/>
    <property type="match status" value="1"/>
</dbReference>
<evidence type="ECO:0000313" key="3">
    <source>
        <dbReference type="EMBL" id="MBX7481942.1"/>
    </source>
</evidence>
<gene>
    <name evidence="3" type="ORF">K3174_05325</name>
</gene>
<dbReference type="RefSeq" id="WP_221556399.1">
    <property type="nucleotide sequence ID" value="NZ_JAIGNO010000002.1"/>
</dbReference>
<dbReference type="Proteomes" id="UP000755104">
    <property type="component" value="Unassembled WGS sequence"/>
</dbReference>
<organism evidence="3 4">
    <name type="scientific">Qipengyuania qiaonensis</name>
    <dbReference type="NCBI Taxonomy" id="2867240"/>
    <lineage>
        <taxon>Bacteria</taxon>
        <taxon>Pseudomonadati</taxon>
        <taxon>Pseudomonadota</taxon>
        <taxon>Alphaproteobacteria</taxon>
        <taxon>Sphingomonadales</taxon>
        <taxon>Erythrobacteraceae</taxon>
        <taxon>Qipengyuania</taxon>
    </lineage>
</organism>
<evidence type="ECO:0000259" key="2">
    <source>
        <dbReference type="PROSITE" id="PS51208"/>
    </source>
</evidence>
<keyword evidence="1" id="KW-0732">Signal</keyword>
<dbReference type="SUPFAM" id="SSF51126">
    <property type="entry name" value="Pectin lyase-like"/>
    <property type="match status" value="1"/>
</dbReference>
<dbReference type="EMBL" id="JAIGNO010000002">
    <property type="protein sequence ID" value="MBX7481942.1"/>
    <property type="molecule type" value="Genomic_DNA"/>
</dbReference>
<dbReference type="InterPro" id="IPR011050">
    <property type="entry name" value="Pectin_lyase_fold/virulence"/>
</dbReference>
<dbReference type="Gene3D" id="2.40.128.130">
    <property type="entry name" value="Autotransporter beta-domain"/>
    <property type="match status" value="1"/>
</dbReference>
<comment type="caution">
    <text evidence="3">The sequence shown here is derived from an EMBL/GenBank/DDBJ whole genome shotgun (WGS) entry which is preliminary data.</text>
</comment>
<feature type="chain" id="PRO_5045993838" evidence="1">
    <location>
        <begin position="21"/>
        <end position="1067"/>
    </location>
</feature>
<dbReference type="PROSITE" id="PS51208">
    <property type="entry name" value="AUTOTRANSPORTER"/>
    <property type="match status" value="1"/>
</dbReference>
<reference evidence="3 4" key="1">
    <citation type="submission" date="2021-08" db="EMBL/GenBank/DDBJ databases">
        <title>Comparative Genomics Analysis of the Genus Qipengyuania Reveals Extensive Genetic Diversity and Metabolic Versatility, Including the Description of Fifteen Novel Species.</title>
        <authorList>
            <person name="Liu Y."/>
        </authorList>
    </citation>
    <scope>NUCLEOTIDE SEQUENCE [LARGE SCALE GENOMIC DNA]</scope>
    <source>
        <strain evidence="3 4">6D47A</strain>
    </source>
</reference>
<dbReference type="SMART" id="SM00869">
    <property type="entry name" value="Autotransporter"/>
    <property type="match status" value="1"/>
</dbReference>
<dbReference type="InterPro" id="IPR036709">
    <property type="entry name" value="Autotransporte_beta_dom_sf"/>
</dbReference>
<dbReference type="InterPro" id="IPR005546">
    <property type="entry name" value="Autotransporte_beta"/>
</dbReference>
<proteinExistence type="predicted"/>
<sequence length="1067" mass="109292">MYRYLLAGTALATLAVPLAAQTLVEDRRTQPIRTSGLKGGAGDAVKVTDKGSIELTAGSAITVDSDHDTVNDGKIAVTNANGASGIEVVGDRQADIVNSGTITIDETYIPEDFDNDEDLDGPFAVGRDRAAIRVRGNLVGDIRHTGTIAVEGDDSAGISVAGLLDGDLVHDGKTSVVGDNSVGVEVGDVTGNVRLAGSITAVGEGSSAAHLGGDIDGALVIQGNIAATGYRYTTPPADPSKLDEDDLLQGGSALIIEGDVAKGVYFAIAPKDADKDNPDEDKDGIEDAKEGSAKVVSYGAAPAVVIGAEDRDIAIGAVPATGSGFGLIIDGSIAGHGVYEGVDGNGMAIGGRGGAVTIEKGISVAGSIEATSKDANATALRLGAGASTGELRVSGGISAVTGKDADSRATAIAIDQGASLPYLRNSGTIKAAAGGEDGAAIAIVDQSGTLRLVENSGKIIATGAKAGSGRNIAIDLSSVTSGATVKQTAVGSGVDAPVIEGDIRFGTGNDVLELADGKATSHVTFGSGQDRLIISRDAIFSGRVDFGGQADELAMSGTSSFSGEADFGGGAASVTFADKASFTGRFIDSQNVAVALEGGTLDLASPTTIASLEVGAKGVIVATLSKKEDEGSALTVSGDASFEKGAKLKLRVTDIADAEGTYTVIRAGSLTGADDLASDTTLVPFMYEAALAIDETAGLVNVDIERKAAKDLGLNAAQTAAYDSLYTALADDEDIAGVFLGITDGALFQATVGQALPDHAGGAFEGLSQGMRTFARRLADGDGPIEATGKLRFTFEGAGWGSSKDQQDSASYDLDGLGFSAGAELLTGIGRVGASATWLWNRYDSGSENSVLSNTYEAALYWRGDWGAFSSFARGSYGFSDFEGSRRFIGMNGDETIDRLIERDWSGNVASFIAGASVEGGSQYFFIRPSVIVDYIRLSEDGYEETGGGEALDLAIEDRSSDELGLNLATALGFDLFGMSRGDDIWMRLEAEGGWREILAGELGGTTARFGDDESFTLLPDQRSSGWFARLRGQGGDEFYTVSGELSVEEHNDKVGYALRASLNLTL</sequence>
<dbReference type="Pfam" id="PF03797">
    <property type="entry name" value="Autotransporter"/>
    <property type="match status" value="1"/>
</dbReference>
<accession>A0ABS7J3N5</accession>
<evidence type="ECO:0000256" key="1">
    <source>
        <dbReference type="SAM" id="SignalP"/>
    </source>
</evidence>
<feature type="signal peptide" evidence="1">
    <location>
        <begin position="1"/>
        <end position="20"/>
    </location>
</feature>
<feature type="domain" description="Autotransporter" evidence="2">
    <location>
        <begin position="785"/>
        <end position="1067"/>
    </location>
</feature>
<evidence type="ECO:0000313" key="4">
    <source>
        <dbReference type="Proteomes" id="UP000755104"/>
    </source>
</evidence>